<dbReference type="EMBL" id="MCFH01000005">
    <property type="protein sequence ID" value="ORX57771.1"/>
    <property type="molecule type" value="Genomic_DNA"/>
</dbReference>
<dbReference type="Gene3D" id="2.60.40.10">
    <property type="entry name" value="Immunoglobulins"/>
    <property type="match status" value="1"/>
</dbReference>
<sequence>ETIDFSRYLSQNSFFPPTPENNFTYKFYTQDEGVINKFKTNNSSIINRIEVLKESLIDIISKSNNNIIRFKSNANDISNSCYNNYQNNTKKIFFDEGQINNINDILKPKINNYLNKKEIHIPFKINCRNNSYLNYISVNNKKNVFLNISNKFEENNLKIKETDNHENSIYISKSLIQHNNIKNINGKEKLKMENEGYNEKSHQLNTSSSLTYDKSTFMSNKTYVNNSFDKSHSNIDMNEYKKILGEINNTLDSRNKTTNRKNSDTINNNVSLISSFIGDNQISTIGYKIFPETFDKTLSYQVTSPYIKKTDCFKYNGFFDEDNDPFNSRFSQFDFFDKSYIENENENESIKSHIFIENNEKKLNKKLSNIIEKGDESSFIDFKPYKLYMNAFYSRGNFEFPNSQDSNQGINDKNTLLTRDVKDTLSFSSSNLTSSFISTDSSFEIKKADLDIRFTQDNQLKAEHIANMTPGTFFGSRSAPLGCLDGESLTPSQRPLYKYFTPRSELIKEFSLSDIDSENIVSTNKENIFHTISNINKKDNFLIFEDEDKLNNREDENNFGINNKSFLKPTKDLETTKHESNFKKSLSSSLKRKIKKQTVVFLSTVMSQTSFDQQKYFIDFGSIKINTRKHWDIVLKCDILKVINWQLTQEKTILKKKISKNGNGNNIMQTHTLDIDSFSVNYTHGKVNPNREKKITLSFFPTATGKYYKKIIINIGRHKILFNIEGYSISTNTSIKLTNNYQNNKYILLN</sequence>
<feature type="non-terminal residue" evidence="1">
    <location>
        <position position="1"/>
    </location>
</feature>
<proteinExistence type="predicted"/>
<comment type="caution">
    <text evidence="1">The sequence shown here is derived from an EMBL/GenBank/DDBJ whole genome shotgun (WGS) entry which is preliminary data.</text>
</comment>
<reference evidence="1 2" key="2">
    <citation type="submission" date="2016-08" db="EMBL/GenBank/DDBJ databases">
        <title>Pervasive Adenine N6-methylation of Active Genes in Fungi.</title>
        <authorList>
            <consortium name="DOE Joint Genome Institute"/>
            <person name="Mondo S.J."/>
            <person name="Dannebaum R.O."/>
            <person name="Kuo R.C."/>
            <person name="Labutti K."/>
            <person name="Haridas S."/>
            <person name="Kuo A."/>
            <person name="Salamov A."/>
            <person name="Ahrendt S.R."/>
            <person name="Lipzen A."/>
            <person name="Sullivan W."/>
            <person name="Andreopoulos W.B."/>
            <person name="Clum A."/>
            <person name="Lindquist E."/>
            <person name="Daum C."/>
            <person name="Ramamoorthy G.K."/>
            <person name="Gryganskyi A."/>
            <person name="Culley D."/>
            <person name="Magnuson J.K."/>
            <person name="James T.Y."/>
            <person name="O'Malley M.A."/>
            <person name="Stajich J.E."/>
            <person name="Spatafora J.W."/>
            <person name="Visel A."/>
            <person name="Grigoriev I.V."/>
        </authorList>
    </citation>
    <scope>NUCLEOTIDE SEQUENCE [LARGE SCALE GENOMIC DNA]</scope>
    <source>
        <strain evidence="2">finn</strain>
    </source>
</reference>
<organism evidence="1 2">
    <name type="scientific">Piromyces finnis</name>
    <dbReference type="NCBI Taxonomy" id="1754191"/>
    <lineage>
        <taxon>Eukaryota</taxon>
        <taxon>Fungi</taxon>
        <taxon>Fungi incertae sedis</taxon>
        <taxon>Chytridiomycota</taxon>
        <taxon>Chytridiomycota incertae sedis</taxon>
        <taxon>Neocallimastigomycetes</taxon>
        <taxon>Neocallimastigales</taxon>
        <taxon>Neocallimastigaceae</taxon>
        <taxon>Piromyces</taxon>
    </lineage>
</organism>
<gene>
    <name evidence="1" type="ORF">BCR36DRAFT_277920</name>
</gene>
<keyword evidence="2" id="KW-1185">Reference proteome</keyword>
<dbReference type="AlphaFoldDB" id="A0A1Y1VJ75"/>
<dbReference type="InterPro" id="IPR013783">
    <property type="entry name" value="Ig-like_fold"/>
</dbReference>
<reference evidence="1 2" key="1">
    <citation type="submission" date="2016-08" db="EMBL/GenBank/DDBJ databases">
        <title>Genomes of anaerobic fungi encode conserved fungal cellulosomes for biomass hydrolysis.</title>
        <authorList>
            <consortium name="DOE Joint Genome Institute"/>
            <person name="Haitjema C.H."/>
            <person name="Gilmore S.P."/>
            <person name="Henske J.K."/>
            <person name="Solomon K.V."/>
            <person name="De Groot R."/>
            <person name="Kuo A."/>
            <person name="Mondo S.J."/>
            <person name="Salamov A.A."/>
            <person name="Labutti K."/>
            <person name="Zhao Z."/>
            <person name="Chiniquy J."/>
            <person name="Barry K."/>
            <person name="Brewer H.M."/>
            <person name="Purvine S.O."/>
            <person name="Wright A.T."/>
            <person name="Boxma B."/>
            <person name="Van Alen T."/>
            <person name="Hackstein J.H."/>
            <person name="Baker S.E."/>
            <person name="Grigoriev I.V."/>
            <person name="O'Malley M.A."/>
        </authorList>
    </citation>
    <scope>NUCLEOTIDE SEQUENCE [LARGE SCALE GENOMIC DNA]</scope>
    <source>
        <strain evidence="2">finn</strain>
    </source>
</reference>
<dbReference type="OrthoDB" id="2160201at2759"/>
<protein>
    <submittedName>
        <fullName evidence="1">Uncharacterized protein</fullName>
    </submittedName>
</protein>
<evidence type="ECO:0000313" key="1">
    <source>
        <dbReference type="EMBL" id="ORX57771.1"/>
    </source>
</evidence>
<name>A0A1Y1VJ75_9FUNG</name>
<accession>A0A1Y1VJ75</accession>
<dbReference type="Proteomes" id="UP000193719">
    <property type="component" value="Unassembled WGS sequence"/>
</dbReference>
<evidence type="ECO:0000313" key="2">
    <source>
        <dbReference type="Proteomes" id="UP000193719"/>
    </source>
</evidence>